<gene>
    <name evidence="2" type="ORF">L596_028896</name>
</gene>
<sequence length="194" mass="21699">MLPTFKLPYVEYAELALDIIAPFVTTYFLFLLQRPVFHKNLRILLAHFSISLGLMTLLRIAILVDSMTSRLMLGGHGTFWVHLFHNGFVLALLDASVLMAGERFIATIFVDRYELVSFWPITVAMCAVMTGINMYISYYTLLRGQNAVLTPSGEFSLDHAQYNMDIINSLIVLTVLNVIGVLVSSFAQSQAASP</sequence>
<proteinExistence type="predicted"/>
<accession>A0A4U5LZP3</accession>
<feature type="transmembrane region" description="Helical" evidence="1">
    <location>
        <begin position="166"/>
        <end position="187"/>
    </location>
</feature>
<feature type="transmembrane region" description="Helical" evidence="1">
    <location>
        <begin position="44"/>
        <end position="64"/>
    </location>
</feature>
<feature type="transmembrane region" description="Helical" evidence="1">
    <location>
        <begin position="113"/>
        <end position="136"/>
    </location>
</feature>
<protein>
    <recommendedName>
        <fullName evidence="4">7TM GPCR serpentine receptor class x (Srx) domain-containing protein</fullName>
    </recommendedName>
</protein>
<organism evidence="2 3">
    <name type="scientific">Steinernema carpocapsae</name>
    <name type="common">Entomopathogenic nematode</name>
    <dbReference type="NCBI Taxonomy" id="34508"/>
    <lineage>
        <taxon>Eukaryota</taxon>
        <taxon>Metazoa</taxon>
        <taxon>Ecdysozoa</taxon>
        <taxon>Nematoda</taxon>
        <taxon>Chromadorea</taxon>
        <taxon>Rhabditida</taxon>
        <taxon>Tylenchina</taxon>
        <taxon>Panagrolaimomorpha</taxon>
        <taxon>Strongyloidoidea</taxon>
        <taxon>Steinernematidae</taxon>
        <taxon>Steinernema</taxon>
    </lineage>
</organism>
<reference evidence="2 3" key="1">
    <citation type="journal article" date="2015" name="Genome Biol.">
        <title>Comparative genomics of Steinernema reveals deeply conserved gene regulatory networks.</title>
        <authorList>
            <person name="Dillman A.R."/>
            <person name="Macchietto M."/>
            <person name="Porter C.F."/>
            <person name="Rogers A."/>
            <person name="Williams B."/>
            <person name="Antoshechkin I."/>
            <person name="Lee M.M."/>
            <person name="Goodwin Z."/>
            <person name="Lu X."/>
            <person name="Lewis E.E."/>
            <person name="Goodrich-Blair H."/>
            <person name="Stock S.P."/>
            <person name="Adams B.J."/>
            <person name="Sternberg P.W."/>
            <person name="Mortazavi A."/>
        </authorList>
    </citation>
    <scope>NUCLEOTIDE SEQUENCE [LARGE SCALE GENOMIC DNA]</scope>
    <source>
        <strain evidence="2 3">ALL</strain>
    </source>
</reference>
<keyword evidence="1" id="KW-1133">Transmembrane helix</keyword>
<name>A0A4U5LZP3_STECR</name>
<evidence type="ECO:0008006" key="4">
    <source>
        <dbReference type="Google" id="ProtNLM"/>
    </source>
</evidence>
<evidence type="ECO:0000313" key="2">
    <source>
        <dbReference type="EMBL" id="TKR61841.1"/>
    </source>
</evidence>
<keyword evidence="3" id="KW-1185">Reference proteome</keyword>
<reference evidence="2 3" key="2">
    <citation type="journal article" date="2019" name="G3 (Bethesda)">
        <title>Hybrid Assembly of the Genome of the Entomopathogenic Nematode Steinernema carpocapsae Identifies the X-Chromosome.</title>
        <authorList>
            <person name="Serra L."/>
            <person name="Macchietto M."/>
            <person name="Macias-Munoz A."/>
            <person name="McGill C.J."/>
            <person name="Rodriguez I.M."/>
            <person name="Rodriguez B."/>
            <person name="Murad R."/>
            <person name="Mortazavi A."/>
        </authorList>
    </citation>
    <scope>NUCLEOTIDE SEQUENCE [LARGE SCALE GENOMIC DNA]</scope>
    <source>
        <strain evidence="2 3">ALL</strain>
    </source>
</reference>
<comment type="caution">
    <text evidence="2">The sequence shown here is derived from an EMBL/GenBank/DDBJ whole genome shotgun (WGS) entry which is preliminary data.</text>
</comment>
<keyword evidence="1" id="KW-0812">Transmembrane</keyword>
<keyword evidence="1" id="KW-0472">Membrane</keyword>
<dbReference type="AlphaFoldDB" id="A0A4U5LZP3"/>
<evidence type="ECO:0000256" key="1">
    <source>
        <dbReference type="SAM" id="Phobius"/>
    </source>
</evidence>
<dbReference type="OrthoDB" id="10397952at2759"/>
<dbReference type="EMBL" id="AZBU02000011">
    <property type="protein sequence ID" value="TKR61841.1"/>
    <property type="molecule type" value="Genomic_DNA"/>
</dbReference>
<feature type="transmembrane region" description="Helical" evidence="1">
    <location>
        <begin position="79"/>
        <end position="101"/>
    </location>
</feature>
<dbReference type="Proteomes" id="UP000298663">
    <property type="component" value="Unassembled WGS sequence"/>
</dbReference>
<feature type="transmembrane region" description="Helical" evidence="1">
    <location>
        <begin position="12"/>
        <end position="32"/>
    </location>
</feature>
<evidence type="ECO:0000313" key="3">
    <source>
        <dbReference type="Proteomes" id="UP000298663"/>
    </source>
</evidence>